<dbReference type="PANTHER" id="PTHR30363:SF44">
    <property type="entry name" value="AGA OPERON TRANSCRIPTIONAL REPRESSOR-RELATED"/>
    <property type="match status" value="1"/>
</dbReference>
<evidence type="ECO:0000313" key="5">
    <source>
        <dbReference type="Proteomes" id="UP000464754"/>
    </source>
</evidence>
<dbReference type="PROSITE" id="PS51000">
    <property type="entry name" value="HTH_DEOR_2"/>
    <property type="match status" value="1"/>
</dbReference>
<dbReference type="InterPro" id="IPR036390">
    <property type="entry name" value="WH_DNA-bd_sf"/>
</dbReference>
<dbReference type="InterPro" id="IPR001034">
    <property type="entry name" value="DeoR_HTH"/>
</dbReference>
<dbReference type="EMBL" id="AP019695">
    <property type="protein sequence ID" value="BBK22086.1"/>
    <property type="molecule type" value="Genomic_DNA"/>
</dbReference>
<feature type="domain" description="HTH deoR-type" evidence="3">
    <location>
        <begin position="3"/>
        <end position="58"/>
    </location>
</feature>
<keyword evidence="5" id="KW-1185">Reference proteome</keyword>
<dbReference type="GO" id="GO:0003700">
    <property type="term" value="F:DNA-binding transcription factor activity"/>
    <property type="evidence" value="ECO:0007669"/>
    <property type="project" value="InterPro"/>
</dbReference>
<dbReference type="Gene3D" id="1.10.10.10">
    <property type="entry name" value="Winged helix-like DNA-binding domain superfamily/Winged helix DNA-binding domain"/>
    <property type="match status" value="1"/>
</dbReference>
<keyword evidence="2" id="KW-0804">Transcription</keyword>
<gene>
    <name evidence="4" type="primary">fruR_2</name>
    <name evidence="4" type="ORF">Aargi30884_09890</name>
</gene>
<protein>
    <submittedName>
        <fullName evidence="4">DeoR family transcriptional regulator</fullName>
    </submittedName>
</protein>
<dbReference type="AlphaFoldDB" id="A0A6N4TG02"/>
<reference evidence="5" key="1">
    <citation type="submission" date="2019-05" db="EMBL/GenBank/DDBJ databases">
        <title>Complete genome sequencing of Absiella argi strain JCM 30884.</title>
        <authorList>
            <person name="Sakamoto M."/>
            <person name="Murakami T."/>
            <person name="Mori H."/>
        </authorList>
    </citation>
    <scope>NUCLEOTIDE SEQUENCE [LARGE SCALE GENOMIC DNA]</scope>
    <source>
        <strain evidence="5">JCM 30884</strain>
    </source>
</reference>
<dbReference type="Gene3D" id="3.40.50.1360">
    <property type="match status" value="1"/>
</dbReference>
<keyword evidence="1" id="KW-0805">Transcription regulation</keyword>
<evidence type="ECO:0000256" key="2">
    <source>
        <dbReference type="ARBA" id="ARBA00023163"/>
    </source>
</evidence>
<accession>A0A6N4TG02</accession>
<sequence length="252" mass="29169">MLSKERMLRIMNILNSHSFVTIQELIQQLGVSKSTINRDLIELERQGLVKRERGGAMKVEMKETLNNLKEIPVREKEYVHREEKRRICKRAAERIQNGDCIYVDSGTTPSYLLEYLHHKDIKLVTPSTYIVRKLPMDFRGEIYLVGGEFNIGYDMSTGYHTLEMIRKFHFDKAFFSASGIDLTNGEVMSVDFSIGAVKEEVLRRSRECYLLTDKSKLSIQALATWANLEQFDLVFTDEEVEGNLPDNFIVCK</sequence>
<dbReference type="SUPFAM" id="SSF46785">
    <property type="entry name" value="Winged helix' DNA-binding domain"/>
    <property type="match status" value="1"/>
</dbReference>
<evidence type="ECO:0000259" key="3">
    <source>
        <dbReference type="PROSITE" id="PS51000"/>
    </source>
</evidence>
<dbReference type="SMART" id="SM00420">
    <property type="entry name" value="HTH_DEOR"/>
    <property type="match status" value="1"/>
</dbReference>
<dbReference type="SMART" id="SM01134">
    <property type="entry name" value="DeoRC"/>
    <property type="match status" value="1"/>
</dbReference>
<dbReference type="PRINTS" id="PR00037">
    <property type="entry name" value="HTHLACR"/>
</dbReference>
<dbReference type="Pfam" id="PF08220">
    <property type="entry name" value="HTH_DeoR"/>
    <property type="match status" value="1"/>
</dbReference>
<evidence type="ECO:0000313" key="4">
    <source>
        <dbReference type="EMBL" id="BBK22086.1"/>
    </source>
</evidence>
<dbReference type="InterPro" id="IPR050313">
    <property type="entry name" value="Carb_Metab_HTH_regulators"/>
</dbReference>
<dbReference type="KEGG" id="aarg:Aargi30884_09890"/>
<dbReference type="InterPro" id="IPR037171">
    <property type="entry name" value="NagB/RpiA_transferase-like"/>
</dbReference>
<proteinExistence type="predicted"/>
<evidence type="ECO:0000256" key="1">
    <source>
        <dbReference type="ARBA" id="ARBA00023015"/>
    </source>
</evidence>
<dbReference type="Pfam" id="PF00455">
    <property type="entry name" value="DeoRC"/>
    <property type="match status" value="1"/>
</dbReference>
<dbReference type="RefSeq" id="WP_118277028.1">
    <property type="nucleotide sequence ID" value="NZ_AP019695.1"/>
</dbReference>
<dbReference type="InterPro" id="IPR036388">
    <property type="entry name" value="WH-like_DNA-bd_sf"/>
</dbReference>
<organism evidence="4 5">
    <name type="scientific">Amedibacterium intestinale</name>
    <dbReference type="NCBI Taxonomy" id="2583452"/>
    <lineage>
        <taxon>Bacteria</taxon>
        <taxon>Bacillati</taxon>
        <taxon>Bacillota</taxon>
        <taxon>Erysipelotrichia</taxon>
        <taxon>Erysipelotrichales</taxon>
        <taxon>Erysipelotrichaceae</taxon>
        <taxon>Amedibacterium</taxon>
    </lineage>
</organism>
<name>A0A6N4TG02_9FIRM</name>
<dbReference type="SUPFAM" id="SSF100950">
    <property type="entry name" value="NagB/RpiA/CoA transferase-like"/>
    <property type="match status" value="1"/>
</dbReference>
<dbReference type="Proteomes" id="UP000464754">
    <property type="component" value="Chromosome"/>
</dbReference>
<dbReference type="InterPro" id="IPR014036">
    <property type="entry name" value="DeoR-like_C"/>
</dbReference>
<dbReference type="PANTHER" id="PTHR30363">
    <property type="entry name" value="HTH-TYPE TRANSCRIPTIONAL REGULATOR SRLR-RELATED"/>
    <property type="match status" value="1"/>
</dbReference>